<evidence type="ECO:0000313" key="2">
    <source>
        <dbReference type="EMBL" id="OQU76245.1"/>
    </source>
</evidence>
<evidence type="ECO:0000313" key="3">
    <source>
        <dbReference type="Proteomes" id="UP000000768"/>
    </source>
</evidence>
<keyword evidence="3" id="KW-1185">Reference proteome</keyword>
<reference evidence="2 3" key="1">
    <citation type="journal article" date="2009" name="Nature">
        <title>The Sorghum bicolor genome and the diversification of grasses.</title>
        <authorList>
            <person name="Paterson A.H."/>
            <person name="Bowers J.E."/>
            <person name="Bruggmann R."/>
            <person name="Dubchak I."/>
            <person name="Grimwood J."/>
            <person name="Gundlach H."/>
            <person name="Haberer G."/>
            <person name="Hellsten U."/>
            <person name="Mitros T."/>
            <person name="Poliakov A."/>
            <person name="Schmutz J."/>
            <person name="Spannagl M."/>
            <person name="Tang H."/>
            <person name="Wang X."/>
            <person name="Wicker T."/>
            <person name="Bharti A.K."/>
            <person name="Chapman J."/>
            <person name="Feltus F.A."/>
            <person name="Gowik U."/>
            <person name="Grigoriev I.V."/>
            <person name="Lyons E."/>
            <person name="Maher C.A."/>
            <person name="Martis M."/>
            <person name="Narechania A."/>
            <person name="Otillar R.P."/>
            <person name="Penning B.W."/>
            <person name="Salamov A.A."/>
            <person name="Wang Y."/>
            <person name="Zhang L."/>
            <person name="Carpita N.C."/>
            <person name="Freeling M."/>
            <person name="Gingle A.R."/>
            <person name="Hash C.T."/>
            <person name="Keller B."/>
            <person name="Klein P."/>
            <person name="Kresovich S."/>
            <person name="McCann M.C."/>
            <person name="Ming R."/>
            <person name="Peterson D.G."/>
            <person name="Mehboob-ur-Rahman"/>
            <person name="Ware D."/>
            <person name="Westhoff P."/>
            <person name="Mayer K.F."/>
            <person name="Messing J."/>
            <person name="Rokhsar D.S."/>
        </authorList>
    </citation>
    <scope>NUCLEOTIDE SEQUENCE [LARGE SCALE GENOMIC DNA]</scope>
    <source>
        <strain evidence="3">cv. BTx623</strain>
    </source>
</reference>
<feature type="region of interest" description="Disordered" evidence="1">
    <location>
        <begin position="30"/>
        <end position="53"/>
    </location>
</feature>
<proteinExistence type="predicted"/>
<organism evidence="2 3">
    <name type="scientific">Sorghum bicolor</name>
    <name type="common">Sorghum</name>
    <name type="synonym">Sorghum vulgare</name>
    <dbReference type="NCBI Taxonomy" id="4558"/>
    <lineage>
        <taxon>Eukaryota</taxon>
        <taxon>Viridiplantae</taxon>
        <taxon>Streptophyta</taxon>
        <taxon>Embryophyta</taxon>
        <taxon>Tracheophyta</taxon>
        <taxon>Spermatophyta</taxon>
        <taxon>Magnoliopsida</taxon>
        <taxon>Liliopsida</taxon>
        <taxon>Poales</taxon>
        <taxon>Poaceae</taxon>
        <taxon>PACMAD clade</taxon>
        <taxon>Panicoideae</taxon>
        <taxon>Andropogonodae</taxon>
        <taxon>Andropogoneae</taxon>
        <taxon>Sorghinae</taxon>
        <taxon>Sorghum</taxon>
    </lineage>
</organism>
<name>A0A1W0VSK4_SORBI</name>
<dbReference type="AlphaFoldDB" id="A0A1W0VSK4"/>
<evidence type="ECO:0000256" key="1">
    <source>
        <dbReference type="SAM" id="MobiDB-lite"/>
    </source>
</evidence>
<accession>A0A1W0VSK4</accession>
<dbReference type="Gramene" id="OQU76245">
    <property type="protein sequence ID" value="OQU76245"/>
    <property type="gene ID" value="SORBI_3010G118950"/>
</dbReference>
<reference evidence="3" key="2">
    <citation type="journal article" date="2018" name="Plant J.">
        <title>The Sorghum bicolor reference genome: improved assembly, gene annotations, a transcriptome atlas, and signatures of genome organization.</title>
        <authorList>
            <person name="McCormick R.F."/>
            <person name="Truong S.K."/>
            <person name="Sreedasyam A."/>
            <person name="Jenkins J."/>
            <person name="Shu S."/>
            <person name="Sims D."/>
            <person name="Kennedy M."/>
            <person name="Amirebrahimi M."/>
            <person name="Weers B.D."/>
            <person name="McKinley B."/>
            <person name="Mattison A."/>
            <person name="Morishige D.T."/>
            <person name="Grimwood J."/>
            <person name="Schmutz J."/>
            <person name="Mullet J.E."/>
        </authorList>
    </citation>
    <scope>NUCLEOTIDE SEQUENCE [LARGE SCALE GENOMIC DNA]</scope>
    <source>
        <strain evidence="3">cv. BTx623</strain>
    </source>
</reference>
<gene>
    <name evidence="2" type="ORF">SORBI_3010G118950</name>
</gene>
<dbReference type="Proteomes" id="UP000000768">
    <property type="component" value="Chromosome 10"/>
</dbReference>
<dbReference type="EMBL" id="CM000769">
    <property type="protein sequence ID" value="OQU76245.1"/>
    <property type="molecule type" value="Genomic_DNA"/>
</dbReference>
<feature type="compositionally biased region" description="Low complexity" evidence="1">
    <location>
        <begin position="30"/>
        <end position="39"/>
    </location>
</feature>
<protein>
    <submittedName>
        <fullName evidence="2">Uncharacterized protein</fullName>
    </submittedName>
</protein>
<sequence length="165" mass="18557">MHFLGGFIQPSSHLRADSLRSLSLCLSRSPSQRRPPYSSAQKPPHPAATPSCSSSIGHHLHIWRPPRRMLPLGAPPLLSGAPLSQPGVQIYWSEHNRIRKWQLRAQFNLSVRDEPVFRPPKSWSGPLQATSSHNNGHVCLFLLFPSFCAKLRIPNLGYLVIHIRN</sequence>
<dbReference type="InParanoid" id="A0A1W0VSK4"/>